<evidence type="ECO:0000313" key="6">
    <source>
        <dbReference type="Proteomes" id="UP000003280"/>
    </source>
</evidence>
<dbReference type="PANTHER" id="PTHR35788:SF1">
    <property type="entry name" value="EXPORTED PROTEIN"/>
    <property type="match status" value="1"/>
</dbReference>
<evidence type="ECO:0000256" key="3">
    <source>
        <dbReference type="SAM" id="Phobius"/>
    </source>
</evidence>
<dbReference type="InterPro" id="IPR022029">
    <property type="entry name" value="YoaR-like_PG-bd"/>
</dbReference>
<gene>
    <name evidence="5" type="ORF">HMPREF9225_1097</name>
</gene>
<dbReference type="eggNOG" id="COG2720">
    <property type="taxonomic scope" value="Bacteria"/>
</dbReference>
<evidence type="ECO:0000256" key="2">
    <source>
        <dbReference type="SAM" id="MobiDB-lite"/>
    </source>
</evidence>
<dbReference type="EMBL" id="AEEH01000043">
    <property type="protein sequence ID" value="EFM25208.1"/>
    <property type="molecule type" value="Genomic_DNA"/>
</dbReference>
<feature type="domain" description="G5" evidence="4">
    <location>
        <begin position="370"/>
        <end position="444"/>
    </location>
</feature>
<keyword evidence="3" id="KW-0472">Membrane</keyword>
<dbReference type="InterPro" id="IPR011098">
    <property type="entry name" value="G5_dom"/>
</dbReference>
<organism evidence="5 6">
    <name type="scientific">Peptoniphilus duerdenii ATCC BAA-1640</name>
    <dbReference type="NCBI Taxonomy" id="862517"/>
    <lineage>
        <taxon>Bacteria</taxon>
        <taxon>Bacillati</taxon>
        <taxon>Bacillota</taxon>
        <taxon>Tissierellia</taxon>
        <taxon>Tissierellales</taxon>
        <taxon>Peptoniphilaceae</taxon>
        <taxon>Peptoniphilus</taxon>
    </lineage>
</organism>
<name>E0NLZ7_9FIRM</name>
<keyword evidence="3" id="KW-0812">Transmembrane</keyword>
<keyword evidence="3" id="KW-1133">Transmembrane helix</keyword>
<sequence>MQLDKVKKAVYITITVLILSILIFSYYYSVKDSGKIYSGVKVDSINVSGLTCEEAEKLVTEKTNEKKSKKIEFKLGDLTYSRTLGELGFDKEIKDAIKEAFYVGRSENKIANFFRIISLPIANKNIESKTIISDEKVQESINYLVDKVYIKSENAKVENIDGKFVKSKEVVGRYLDASNLKEEIKNSIGKVDTVEIKALPILPEVKSEFFDGIDAVLGSFITDFHRSEDNRKFNIELGASKISNIFVAPEQEISFNDTIGEMNEAGGFKAAGVIVNGEFDRGWGGGICQVSTTLYNALVRSDIEILERSNHSRPIGYVERGADAAVAPGYKDLKFKNNLKHKIYIDSKIVDDKIEFIIYGNSSDKEFDIDLITKFVSEKTPETITKYSDQIPEGEVQVESQGNKGYDYSSFKEYKKNGEVVKVEKYLSSHYIPKNRVVVIGQGKAKSKDSEEKSKKKESKKDNKKESKKDNKKGSKKENKKETKSKKSKKEKR</sequence>
<dbReference type="PANTHER" id="PTHR35788">
    <property type="entry name" value="EXPORTED PROTEIN-RELATED"/>
    <property type="match status" value="1"/>
</dbReference>
<dbReference type="Gene3D" id="2.20.230.10">
    <property type="entry name" value="Resuscitation-promoting factor rpfb"/>
    <property type="match status" value="1"/>
</dbReference>
<evidence type="ECO:0000256" key="1">
    <source>
        <dbReference type="ARBA" id="ARBA00022729"/>
    </source>
</evidence>
<dbReference type="InterPro" id="IPR007391">
    <property type="entry name" value="Vancomycin_resist_VanW"/>
</dbReference>
<dbReference type="InterPro" id="IPR052913">
    <property type="entry name" value="Glycopeptide_resist_protein"/>
</dbReference>
<feature type="region of interest" description="Disordered" evidence="2">
    <location>
        <begin position="441"/>
        <end position="493"/>
    </location>
</feature>
<reference evidence="5 6" key="1">
    <citation type="submission" date="2010-07" db="EMBL/GenBank/DDBJ databases">
        <authorList>
            <person name="Muzny D."/>
            <person name="Qin X."/>
            <person name="Deng J."/>
            <person name="Jiang H."/>
            <person name="Liu Y."/>
            <person name="Qu J."/>
            <person name="Song X.-Z."/>
            <person name="Zhang L."/>
            <person name="Thornton R."/>
            <person name="Coyle M."/>
            <person name="Francisco L."/>
            <person name="Jackson L."/>
            <person name="Javaid M."/>
            <person name="Korchina V."/>
            <person name="Kovar C."/>
            <person name="Mata R."/>
            <person name="Mathew T."/>
            <person name="Ngo R."/>
            <person name="Nguyen L."/>
            <person name="Nguyen N."/>
            <person name="Okwuonu G."/>
            <person name="Ongeri F."/>
            <person name="Pham C."/>
            <person name="Simmons D."/>
            <person name="Wilczek-Boney K."/>
            <person name="Hale W."/>
            <person name="Jakkamsetti A."/>
            <person name="Pham P."/>
            <person name="Ruth R."/>
            <person name="San Lucas F."/>
            <person name="Warren J."/>
            <person name="Zhang J."/>
            <person name="Zhao Z."/>
            <person name="Zhou C."/>
            <person name="Zhu D."/>
            <person name="Lee S."/>
            <person name="Bess C."/>
            <person name="Blankenburg K."/>
            <person name="Forbes L."/>
            <person name="Fu Q."/>
            <person name="Gubbala S."/>
            <person name="Hirani K."/>
            <person name="Jayaseelan J.C."/>
            <person name="Lara F."/>
            <person name="Munidasa M."/>
            <person name="Palculict T."/>
            <person name="Patil S."/>
            <person name="Pu L.-L."/>
            <person name="Saada N."/>
            <person name="Tang L."/>
            <person name="Weissenberger G."/>
            <person name="Zhu Y."/>
            <person name="Hemphill L."/>
            <person name="Shang Y."/>
            <person name="Youmans B."/>
            <person name="Ayvaz T."/>
            <person name="Ross M."/>
            <person name="Santibanez J."/>
            <person name="Aqrawi P."/>
            <person name="Gross S."/>
            <person name="Joshi V."/>
            <person name="Fowler G."/>
            <person name="Nazareth L."/>
            <person name="Reid J."/>
            <person name="Worley K."/>
            <person name="Petrosino J."/>
            <person name="Highlander S."/>
            <person name="Gibbs R."/>
        </authorList>
    </citation>
    <scope>NUCLEOTIDE SEQUENCE [LARGE SCALE GENOMIC DNA]</scope>
    <source>
        <strain evidence="5 6">ATCC BAA-1640</strain>
    </source>
</reference>
<feature type="compositionally biased region" description="Basic residues" evidence="2">
    <location>
        <begin position="483"/>
        <end position="493"/>
    </location>
</feature>
<dbReference type="RefSeq" id="WP_008901911.1">
    <property type="nucleotide sequence ID" value="NZ_GL397071.1"/>
</dbReference>
<dbReference type="Proteomes" id="UP000003280">
    <property type="component" value="Unassembled WGS sequence"/>
</dbReference>
<dbReference type="OrthoDB" id="9797191at2"/>
<dbReference type="AlphaFoldDB" id="E0NLZ7"/>
<feature type="transmembrane region" description="Helical" evidence="3">
    <location>
        <begin position="9"/>
        <end position="28"/>
    </location>
</feature>
<proteinExistence type="predicted"/>
<dbReference type="Pfam" id="PF12229">
    <property type="entry name" value="PG_binding_4"/>
    <property type="match status" value="1"/>
</dbReference>
<feature type="compositionally biased region" description="Basic and acidic residues" evidence="2">
    <location>
        <begin position="446"/>
        <end position="482"/>
    </location>
</feature>
<protein>
    <submittedName>
        <fullName evidence="5">VanW-like protein</fullName>
    </submittedName>
</protein>
<accession>E0NLZ7</accession>
<keyword evidence="1" id="KW-0732">Signal</keyword>
<dbReference type="SMART" id="SM01208">
    <property type="entry name" value="G5"/>
    <property type="match status" value="1"/>
</dbReference>
<dbReference type="HOGENOM" id="CLU_011572_2_1_9"/>
<dbReference type="Pfam" id="PF04294">
    <property type="entry name" value="VanW"/>
    <property type="match status" value="1"/>
</dbReference>
<comment type="caution">
    <text evidence="5">The sequence shown here is derived from an EMBL/GenBank/DDBJ whole genome shotgun (WGS) entry which is preliminary data.</text>
</comment>
<evidence type="ECO:0000313" key="5">
    <source>
        <dbReference type="EMBL" id="EFM25208.1"/>
    </source>
</evidence>
<dbReference type="Pfam" id="PF07501">
    <property type="entry name" value="G5"/>
    <property type="match status" value="1"/>
</dbReference>
<dbReference type="STRING" id="862517.HMPREF9225_1097"/>
<evidence type="ECO:0000259" key="4">
    <source>
        <dbReference type="SMART" id="SM01208"/>
    </source>
</evidence>
<keyword evidence="6" id="KW-1185">Reference proteome</keyword>